<comment type="similarity">
    <text evidence="1">Belongs to the glycosyltransferase 20 family.</text>
</comment>
<reference evidence="3 4" key="1">
    <citation type="journal article" date="2016" name="Nat. Commun.">
        <title>Thousands of microbial genomes shed light on interconnected biogeochemical processes in an aquifer system.</title>
        <authorList>
            <person name="Anantharaman K."/>
            <person name="Brown C.T."/>
            <person name="Hug L.A."/>
            <person name="Sharon I."/>
            <person name="Castelle C.J."/>
            <person name="Probst A.J."/>
            <person name="Thomas B.C."/>
            <person name="Singh A."/>
            <person name="Wilkins M.J."/>
            <person name="Karaoz U."/>
            <person name="Brodie E.L."/>
            <person name="Williams K.H."/>
            <person name="Hubbard S.S."/>
            <person name="Banfield J.F."/>
        </authorList>
    </citation>
    <scope>NUCLEOTIDE SEQUENCE [LARGE SCALE GENOMIC DNA]</scope>
</reference>
<feature type="transmembrane region" description="Helical" evidence="2">
    <location>
        <begin position="173"/>
        <end position="192"/>
    </location>
</feature>
<dbReference type="InterPro" id="IPR001830">
    <property type="entry name" value="Glyco_trans_20"/>
</dbReference>
<dbReference type="EMBL" id="MFPX01000024">
    <property type="protein sequence ID" value="OGH66207.1"/>
    <property type="molecule type" value="Genomic_DNA"/>
</dbReference>
<organism evidence="3 4">
    <name type="scientific">Candidatus Magasanikbacteria bacterium RIFCSPHIGHO2_02_FULL_41_13</name>
    <dbReference type="NCBI Taxonomy" id="1798676"/>
    <lineage>
        <taxon>Bacteria</taxon>
        <taxon>Candidatus Magasanikiibacteriota</taxon>
    </lineage>
</organism>
<dbReference type="STRING" id="1798676.A3B90_02845"/>
<keyword evidence="2" id="KW-0472">Membrane</keyword>
<accession>A0A1F6M3I7</accession>
<dbReference type="PANTHER" id="PTHR10788">
    <property type="entry name" value="TREHALOSE-6-PHOSPHATE SYNTHASE"/>
    <property type="match status" value="1"/>
</dbReference>
<dbReference type="AlphaFoldDB" id="A0A1F6M3I7"/>
<comment type="caution">
    <text evidence="3">The sequence shown here is derived from an EMBL/GenBank/DDBJ whole genome shotgun (WGS) entry which is preliminary data.</text>
</comment>
<dbReference type="Proteomes" id="UP000178742">
    <property type="component" value="Unassembled WGS sequence"/>
</dbReference>
<dbReference type="GO" id="GO:0005992">
    <property type="term" value="P:trehalose biosynthetic process"/>
    <property type="evidence" value="ECO:0007669"/>
    <property type="project" value="InterPro"/>
</dbReference>
<dbReference type="CDD" id="cd03788">
    <property type="entry name" value="GT20_TPS"/>
    <property type="match status" value="1"/>
</dbReference>
<evidence type="ECO:0000256" key="1">
    <source>
        <dbReference type="ARBA" id="ARBA00008799"/>
    </source>
</evidence>
<gene>
    <name evidence="3" type="ORF">A3B90_02845</name>
</gene>
<evidence type="ECO:0000256" key="2">
    <source>
        <dbReference type="SAM" id="Phobius"/>
    </source>
</evidence>
<dbReference type="Gene3D" id="3.40.50.2000">
    <property type="entry name" value="Glycogen Phosphorylase B"/>
    <property type="match status" value="2"/>
</dbReference>
<feature type="transmembrane region" description="Helical" evidence="2">
    <location>
        <begin position="6"/>
        <end position="28"/>
    </location>
</feature>
<evidence type="ECO:0000313" key="4">
    <source>
        <dbReference type="Proteomes" id="UP000178742"/>
    </source>
</evidence>
<keyword evidence="2" id="KW-1133">Transmembrane helix</keyword>
<proteinExistence type="inferred from homology"/>
<sequence>MQKLKPLFSLVLVVIVSSSILAFGFTLWQVHEQKLSMTDDLERRTSLLADSFKESIRPSYINHTTSTAQVILDKFAGRERLLGLAIYDNKGNLFAKSLDLSPDLSANSTVPEKSMDADAVESDFLALDNNEVYVLATPLRQDGRVIGALTVFQRANYIKEAITDIWKTNILRLFLQILVLSSFVILILNVLIHGPILRMAEVIRRARSGDLSKNFELQEHSSFFKPIATEITKITQSLALARTSASEEARMRLEKLDTPWTAERLKEFFKAYLKNRQIFVVSNREPYIHKKNKNEIDVTVPPSGMVTALEPIMEACGGMWLAHGSGSADKQTVDNDDKIQVPPDEPKYTLKRIWLSEKEIKEYYVGFSNEALWPLCHLAHTRPVFRKQDWKTYRQVNGKFAQALLAEIKNVERPVILIQDYHFALLPQMIKKSRPDAQIGMFWHIPWPNTEFFSICPRRKEILEGMLGADVLAFHIQQFCNNFLETVSKEVESIVDLEKFSVIHEDHTTYIKPFPISVDFTNSTQTTTGSESKVLEKIKLKTKFLGIGVDRLDYTKGILERLKGLEFFFHTYPLFQGDFTFLQIAPSTRESVEKYREFSEEVISEVQRINERFQKDDWKPIVFLNEHHNREDIYALYRAAQVCLVTSLSDGMNLVAKEYVAAKDDESGVLVLSQFTGAARDLKGALVINPYSAEETAEAIHQALTMSLSEQHVRMKKMRQAVKDYNVYRWAAEFLKAITNVG</sequence>
<protein>
    <submittedName>
        <fullName evidence="3">Uncharacterized protein</fullName>
    </submittedName>
</protein>
<name>A0A1F6M3I7_9BACT</name>
<keyword evidence="2" id="KW-0812">Transmembrane</keyword>
<dbReference type="PANTHER" id="PTHR10788:SF106">
    <property type="entry name" value="BCDNA.GH08860"/>
    <property type="match status" value="1"/>
</dbReference>
<dbReference type="GO" id="GO:0003825">
    <property type="term" value="F:alpha,alpha-trehalose-phosphate synthase (UDP-forming) activity"/>
    <property type="evidence" value="ECO:0007669"/>
    <property type="project" value="TreeGrafter"/>
</dbReference>
<dbReference type="Pfam" id="PF00982">
    <property type="entry name" value="Glyco_transf_20"/>
    <property type="match status" value="1"/>
</dbReference>
<dbReference type="SUPFAM" id="SSF53756">
    <property type="entry name" value="UDP-Glycosyltransferase/glycogen phosphorylase"/>
    <property type="match status" value="1"/>
</dbReference>
<evidence type="ECO:0000313" key="3">
    <source>
        <dbReference type="EMBL" id="OGH66207.1"/>
    </source>
</evidence>